<feature type="domain" description="Solute-binding protein family 5" evidence="6">
    <location>
        <begin position="98"/>
        <end position="445"/>
    </location>
</feature>
<dbReference type="Gene3D" id="3.10.105.10">
    <property type="entry name" value="Dipeptide-binding Protein, Domain 3"/>
    <property type="match status" value="1"/>
</dbReference>
<keyword evidence="2" id="KW-0813">Transport</keyword>
<dbReference type="Proteomes" id="UP001299970">
    <property type="component" value="Unassembled WGS sequence"/>
</dbReference>
<dbReference type="RefSeq" id="WP_241041729.1">
    <property type="nucleotide sequence ID" value="NZ_BAAAJF010000017.1"/>
</dbReference>
<protein>
    <submittedName>
        <fullName evidence="7">ABC transporter substrate-binding protein</fullName>
    </submittedName>
</protein>
<dbReference type="InterPro" id="IPR000914">
    <property type="entry name" value="SBP_5_dom"/>
</dbReference>
<accession>A0ABS9TQV6</accession>
<dbReference type="PROSITE" id="PS51257">
    <property type="entry name" value="PROKAR_LIPOPROTEIN"/>
    <property type="match status" value="1"/>
</dbReference>
<dbReference type="EMBL" id="JAKXMK010000037">
    <property type="protein sequence ID" value="MCH6170924.1"/>
    <property type="molecule type" value="Genomic_DNA"/>
</dbReference>
<name>A0ABS9TQV6_9PSEU</name>
<keyword evidence="8" id="KW-1185">Reference proteome</keyword>
<keyword evidence="3 5" id="KW-0732">Signal</keyword>
<proteinExistence type="inferred from homology"/>
<dbReference type="Pfam" id="PF00496">
    <property type="entry name" value="SBP_bac_5"/>
    <property type="match status" value="1"/>
</dbReference>
<evidence type="ECO:0000313" key="8">
    <source>
        <dbReference type="Proteomes" id="UP001299970"/>
    </source>
</evidence>
<dbReference type="PANTHER" id="PTHR30290">
    <property type="entry name" value="PERIPLASMIC BINDING COMPONENT OF ABC TRANSPORTER"/>
    <property type="match status" value="1"/>
</dbReference>
<dbReference type="PANTHER" id="PTHR30290:SF9">
    <property type="entry name" value="OLIGOPEPTIDE-BINDING PROTEIN APPA"/>
    <property type="match status" value="1"/>
</dbReference>
<evidence type="ECO:0000256" key="2">
    <source>
        <dbReference type="ARBA" id="ARBA00022448"/>
    </source>
</evidence>
<sequence length="536" mass="58330">MLWRSRAVRACAALAAAVVLAACGAVGANQGGGDSRPPLQAMRPYGGDPATEGEPRRGGTLVIGNDREVVSFDPTVQNGNAVAMAVYDLLLRLTPEGKVEPYLAKSMETTDDGRTWVMGLREGVLFSDGTPLDANAVIVNTQRHIDAPASPAAVYAKQITAMRALDPLTVEFTLAAPLGDFPVVFTGSIFAGTLGMIISPAALAQYGDDIGNHPVGAGPFKVTSWQRDNRMELTRNEHYWQPGLPRLDGLEFRPLSDTETRYASMVNGDVDLIYGGYNTELVRAYVDPKFTVYYGPGSAGFFFTFNFARKPFDDRRMREAAVRAIDLRALAASQYGNQLVGSDSLFEARSPYHTEAASDLWPQYDPEQARRLVQEYVADGGSPHITFTTSRSEVSLGEFVQAQLSAVGMQVDVEFFDLAEFTSRVLQGGDFQLISNLAPVDYPFPAIARLLGTNGAINFGKYSNPEVDRLLAEAASTLDPGVKTKAYQGVERLVNEDIGLLFLSRSYASTITKPEVKGIDRTIGRDIFFATTWLDR</sequence>
<dbReference type="Gene3D" id="3.40.190.10">
    <property type="entry name" value="Periplasmic binding protein-like II"/>
    <property type="match status" value="1"/>
</dbReference>
<feature type="signal peptide" evidence="5">
    <location>
        <begin position="1"/>
        <end position="21"/>
    </location>
</feature>
<reference evidence="7 8" key="1">
    <citation type="submission" date="2022-03" db="EMBL/GenBank/DDBJ databases">
        <title>Pseudonocardia alaer sp. nov., a novel actinomycete isolated from reed forest soil.</title>
        <authorList>
            <person name="Wang L."/>
        </authorList>
    </citation>
    <scope>NUCLEOTIDE SEQUENCE [LARGE SCALE GENOMIC DNA]</scope>
    <source>
        <strain evidence="7 8">Y-16303</strain>
    </source>
</reference>
<comment type="caution">
    <text evidence="7">The sequence shown here is derived from an EMBL/GenBank/DDBJ whole genome shotgun (WGS) entry which is preliminary data.</text>
</comment>
<evidence type="ECO:0000256" key="5">
    <source>
        <dbReference type="SAM" id="SignalP"/>
    </source>
</evidence>
<evidence type="ECO:0000256" key="4">
    <source>
        <dbReference type="SAM" id="MobiDB-lite"/>
    </source>
</evidence>
<evidence type="ECO:0000256" key="1">
    <source>
        <dbReference type="ARBA" id="ARBA00005695"/>
    </source>
</evidence>
<dbReference type="SUPFAM" id="SSF53850">
    <property type="entry name" value="Periplasmic binding protein-like II"/>
    <property type="match status" value="1"/>
</dbReference>
<dbReference type="InterPro" id="IPR030678">
    <property type="entry name" value="Peptide/Ni-bd"/>
</dbReference>
<feature type="chain" id="PRO_5045094822" evidence="5">
    <location>
        <begin position="22"/>
        <end position="536"/>
    </location>
</feature>
<gene>
    <name evidence="7" type="ORF">MMF94_34925</name>
</gene>
<evidence type="ECO:0000256" key="3">
    <source>
        <dbReference type="ARBA" id="ARBA00022729"/>
    </source>
</evidence>
<organism evidence="7 8">
    <name type="scientific">Pseudonocardia alaniniphila</name>
    <dbReference type="NCBI Taxonomy" id="75291"/>
    <lineage>
        <taxon>Bacteria</taxon>
        <taxon>Bacillati</taxon>
        <taxon>Actinomycetota</taxon>
        <taxon>Actinomycetes</taxon>
        <taxon>Pseudonocardiales</taxon>
        <taxon>Pseudonocardiaceae</taxon>
        <taxon>Pseudonocardia</taxon>
    </lineage>
</organism>
<dbReference type="InterPro" id="IPR039424">
    <property type="entry name" value="SBP_5"/>
</dbReference>
<dbReference type="PIRSF" id="PIRSF002741">
    <property type="entry name" value="MppA"/>
    <property type="match status" value="1"/>
</dbReference>
<evidence type="ECO:0000313" key="7">
    <source>
        <dbReference type="EMBL" id="MCH6170924.1"/>
    </source>
</evidence>
<comment type="similarity">
    <text evidence="1">Belongs to the bacterial solute-binding protein 5 family.</text>
</comment>
<feature type="region of interest" description="Disordered" evidence="4">
    <location>
        <begin position="29"/>
        <end position="57"/>
    </location>
</feature>
<evidence type="ECO:0000259" key="6">
    <source>
        <dbReference type="Pfam" id="PF00496"/>
    </source>
</evidence>